<keyword evidence="2" id="KW-1185">Reference proteome</keyword>
<accession>A0A511NBS6</accession>
<name>A0A511NBS6_DEIC1</name>
<gene>
    <name evidence="1" type="ORF">DC3_56820</name>
</gene>
<proteinExistence type="predicted"/>
<sequence>MTRHKSLALLPHLHPLPANPNVRLRAPAPFDLHAELARLSALPRENPDFEPMSPEERAEVHKRIRAAVSFLK</sequence>
<dbReference type="EMBL" id="BJXB01000054">
    <property type="protein sequence ID" value="GEM50047.1"/>
    <property type="molecule type" value="Genomic_DNA"/>
</dbReference>
<dbReference type="AlphaFoldDB" id="A0A511NBS6"/>
<evidence type="ECO:0000313" key="2">
    <source>
        <dbReference type="Proteomes" id="UP000321306"/>
    </source>
</evidence>
<reference evidence="1 2" key="1">
    <citation type="submission" date="2019-07" db="EMBL/GenBank/DDBJ databases">
        <title>Whole genome shotgun sequence of Deinococcus cellulosilyticus NBRC 106333.</title>
        <authorList>
            <person name="Hosoyama A."/>
            <person name="Uohara A."/>
            <person name="Ohji S."/>
            <person name="Ichikawa N."/>
        </authorList>
    </citation>
    <scope>NUCLEOTIDE SEQUENCE [LARGE SCALE GENOMIC DNA]</scope>
    <source>
        <strain evidence="1 2">NBRC 106333</strain>
    </source>
</reference>
<dbReference type="RefSeq" id="WP_146891810.1">
    <property type="nucleotide sequence ID" value="NZ_BJXB01000054.1"/>
</dbReference>
<dbReference type="Proteomes" id="UP000321306">
    <property type="component" value="Unassembled WGS sequence"/>
</dbReference>
<organism evidence="1 2">
    <name type="scientific">Deinococcus cellulosilyticus (strain DSM 18568 / NBRC 106333 / KACC 11606 / 5516J-15)</name>
    <dbReference type="NCBI Taxonomy" id="1223518"/>
    <lineage>
        <taxon>Bacteria</taxon>
        <taxon>Thermotogati</taxon>
        <taxon>Deinococcota</taxon>
        <taxon>Deinococci</taxon>
        <taxon>Deinococcales</taxon>
        <taxon>Deinococcaceae</taxon>
        <taxon>Deinococcus</taxon>
    </lineage>
</organism>
<evidence type="ECO:0000313" key="1">
    <source>
        <dbReference type="EMBL" id="GEM50047.1"/>
    </source>
</evidence>
<comment type="caution">
    <text evidence="1">The sequence shown here is derived from an EMBL/GenBank/DDBJ whole genome shotgun (WGS) entry which is preliminary data.</text>
</comment>
<protein>
    <submittedName>
        <fullName evidence="1">Uncharacterized protein</fullName>
    </submittedName>
</protein>